<evidence type="ECO:0000313" key="8">
    <source>
        <dbReference type="Proteomes" id="UP000441399"/>
    </source>
</evidence>
<proteinExistence type="inferred from homology"/>
<reference evidence="7 8" key="1">
    <citation type="submission" date="2019-11" db="EMBL/GenBank/DDBJ databases">
        <authorList>
            <person name="Holert J."/>
        </authorList>
    </citation>
    <scope>NUCLEOTIDE SEQUENCE [LARGE SCALE GENOMIC DNA]</scope>
    <source>
        <strain evidence="7">SB11_3</strain>
    </source>
</reference>
<evidence type="ECO:0000256" key="2">
    <source>
        <dbReference type="HAMAP-Rule" id="MF_02066"/>
    </source>
</evidence>
<feature type="signal peptide" evidence="2">
    <location>
        <begin position="1"/>
        <end position="29"/>
    </location>
</feature>
<dbReference type="GO" id="GO:0043093">
    <property type="term" value="P:FtsZ-dependent cytokinesis"/>
    <property type="evidence" value="ECO:0007669"/>
    <property type="project" value="UniProtKB-UniRule"/>
</dbReference>
<feature type="compositionally biased region" description="Low complexity" evidence="4">
    <location>
        <begin position="139"/>
        <end position="163"/>
    </location>
</feature>
<dbReference type="InterPro" id="IPR011990">
    <property type="entry name" value="TPR-like_helical_dom_sf"/>
</dbReference>
<sequence length="292" mass="31688" precursor="true">MHVKPLRMARLARAIGASFLLAPFFMAHAQVPVVESSASAASENTGVAQASSSSDVRSTANRVNAQLFSQLQLLQEEVMRMQGMIETQQHQIEQLKKQHLDDFVGLDKRLTELSQARSNVVAPSIATAGAVAAGAVSSTNAANSSSGTTAASAVSSTTDGSAAEKNQDRAAYRHAYDLIKQKKFGDAKAAFESFITNYPDSIYAGNALYWLGELYILDANYPAAQKSFQTIISKYPTHAKVAEAHYKLGKVYFDQGKKDDAKQEMEFVITNFQGKADHVVSLAKSFVEKHFP</sequence>
<organism evidence="7 8">
    <name type="scientific">BD1-7 clade bacterium</name>
    <dbReference type="NCBI Taxonomy" id="2029982"/>
    <lineage>
        <taxon>Bacteria</taxon>
        <taxon>Pseudomonadati</taxon>
        <taxon>Pseudomonadota</taxon>
        <taxon>Gammaproteobacteria</taxon>
        <taxon>Cellvibrionales</taxon>
        <taxon>Spongiibacteraceae</taxon>
        <taxon>BD1-7 clade</taxon>
    </lineage>
</organism>
<dbReference type="AlphaFoldDB" id="A0A5S9MX91"/>
<dbReference type="Pfam" id="PF13525">
    <property type="entry name" value="YfiO"/>
    <property type="match status" value="1"/>
</dbReference>
<keyword evidence="3" id="KW-0802">TPR repeat</keyword>
<evidence type="ECO:0000259" key="6">
    <source>
        <dbReference type="Pfam" id="PF16331"/>
    </source>
</evidence>
<feature type="domain" description="Outer membrane lipoprotein BamD-like" evidence="5">
    <location>
        <begin position="166"/>
        <end position="265"/>
    </location>
</feature>
<comment type="subcellular location">
    <subcellularLocation>
        <location evidence="2">Periplasm</location>
    </subcellularLocation>
</comment>
<protein>
    <recommendedName>
        <fullName evidence="2">Cell division coordinator CpoB</fullName>
    </recommendedName>
</protein>
<gene>
    <name evidence="2 7" type="primary">cpoB</name>
    <name evidence="7" type="ORF">OPDIPICF_00317</name>
</gene>
<keyword evidence="2" id="KW-0175">Coiled coil</keyword>
<name>A0A5S9MX91_9GAMM</name>
<evidence type="ECO:0000313" key="7">
    <source>
        <dbReference type="EMBL" id="CAA0081543.1"/>
    </source>
</evidence>
<dbReference type="InterPro" id="IPR014162">
    <property type="entry name" value="CpoB_C"/>
</dbReference>
<evidence type="ECO:0000256" key="4">
    <source>
        <dbReference type="SAM" id="MobiDB-lite"/>
    </source>
</evidence>
<keyword evidence="8" id="KW-1185">Reference proteome</keyword>
<dbReference type="PROSITE" id="PS50005">
    <property type="entry name" value="TPR"/>
    <property type="match status" value="1"/>
</dbReference>
<keyword evidence="1 2" id="KW-0732">Signal</keyword>
<dbReference type="InterPro" id="IPR039565">
    <property type="entry name" value="BamD-like"/>
</dbReference>
<dbReference type="GO" id="GO:0030288">
    <property type="term" value="C:outer membrane-bounded periplasmic space"/>
    <property type="evidence" value="ECO:0007669"/>
    <property type="project" value="UniProtKB-UniRule"/>
</dbReference>
<feature type="domain" description="YbgF trimerisation" evidence="6">
    <location>
        <begin position="61"/>
        <end position="118"/>
    </location>
</feature>
<dbReference type="InterPro" id="IPR032519">
    <property type="entry name" value="YbgF_tri"/>
</dbReference>
<keyword evidence="2 7" id="KW-0132">Cell division</keyword>
<evidence type="ECO:0000256" key="1">
    <source>
        <dbReference type="ARBA" id="ARBA00022729"/>
    </source>
</evidence>
<feature type="coiled-coil region" evidence="2">
    <location>
        <begin position="71"/>
        <end position="98"/>
    </location>
</feature>
<dbReference type="HAMAP" id="MF_02066">
    <property type="entry name" value="CpoB"/>
    <property type="match status" value="1"/>
</dbReference>
<dbReference type="SUPFAM" id="SSF48452">
    <property type="entry name" value="TPR-like"/>
    <property type="match status" value="1"/>
</dbReference>
<evidence type="ECO:0000259" key="5">
    <source>
        <dbReference type="Pfam" id="PF13525"/>
    </source>
</evidence>
<comment type="similarity">
    <text evidence="2">Belongs to the CpoB family.</text>
</comment>
<dbReference type="Gene3D" id="1.20.5.110">
    <property type="match status" value="1"/>
</dbReference>
<dbReference type="NCBIfam" id="TIGR02795">
    <property type="entry name" value="tol_pal_ybgF"/>
    <property type="match status" value="1"/>
</dbReference>
<dbReference type="Proteomes" id="UP000441399">
    <property type="component" value="Unassembled WGS sequence"/>
</dbReference>
<feature type="repeat" description="TPR" evidence="3">
    <location>
        <begin position="205"/>
        <end position="238"/>
    </location>
</feature>
<evidence type="ECO:0000256" key="3">
    <source>
        <dbReference type="PROSITE-ProRule" id="PRU00339"/>
    </source>
</evidence>
<dbReference type="OrthoDB" id="9768142at2"/>
<dbReference type="EMBL" id="CACSIO010000001">
    <property type="protein sequence ID" value="CAA0081543.1"/>
    <property type="molecule type" value="Genomic_DNA"/>
</dbReference>
<dbReference type="InterPro" id="IPR019734">
    <property type="entry name" value="TPR_rpt"/>
</dbReference>
<comment type="function">
    <text evidence="2">Mediates coordination of peptidoglycan synthesis and outer membrane constriction during cell division.</text>
</comment>
<dbReference type="InterPro" id="IPR034706">
    <property type="entry name" value="CpoB"/>
</dbReference>
<accession>A0A5S9MX91</accession>
<feature type="region of interest" description="Disordered" evidence="4">
    <location>
        <begin position="139"/>
        <end position="166"/>
    </location>
</feature>
<dbReference type="Gene3D" id="1.25.40.10">
    <property type="entry name" value="Tetratricopeptide repeat domain"/>
    <property type="match status" value="1"/>
</dbReference>
<keyword evidence="2" id="KW-0574">Periplasm</keyword>
<feature type="chain" id="PRO_5029075334" description="Cell division coordinator CpoB" evidence="2">
    <location>
        <begin position="30"/>
        <end position="292"/>
    </location>
</feature>
<dbReference type="Pfam" id="PF16331">
    <property type="entry name" value="TolA_bind_tri"/>
    <property type="match status" value="1"/>
</dbReference>
<keyword evidence="2" id="KW-0131">Cell cycle</keyword>
<dbReference type="GO" id="GO:0070206">
    <property type="term" value="P:protein trimerization"/>
    <property type="evidence" value="ECO:0007669"/>
    <property type="project" value="InterPro"/>
</dbReference>